<dbReference type="NCBIfam" id="TIGR00973">
    <property type="entry name" value="leuA_bact"/>
    <property type="match status" value="1"/>
</dbReference>
<dbReference type="Pfam" id="PF00682">
    <property type="entry name" value="HMGL-like"/>
    <property type="match status" value="1"/>
</dbReference>
<reference evidence="10 11" key="1">
    <citation type="submission" date="2012-05" db="EMBL/GenBank/DDBJ databases">
        <title>Recombination and specialization in a pathogen metapopulation.</title>
        <authorList>
            <person name="Gardiner A."/>
            <person name="Kemen E."/>
            <person name="Schultz-Larsen T."/>
            <person name="MacLean D."/>
            <person name="Van Oosterhout C."/>
            <person name="Jones J.D.G."/>
        </authorList>
    </citation>
    <scope>NUCLEOTIDE SEQUENCE [LARGE SCALE GENOMIC DNA]</scope>
    <source>
        <strain evidence="10 11">Ac Nc2</strain>
    </source>
</reference>
<keyword evidence="7" id="KW-0479">Metal-binding</keyword>
<dbReference type="PANTHER" id="PTHR10277">
    <property type="entry name" value="HOMOCITRATE SYNTHASE-RELATED"/>
    <property type="match status" value="1"/>
</dbReference>
<dbReference type="GO" id="GO:0046872">
    <property type="term" value="F:metal ion binding"/>
    <property type="evidence" value="ECO:0007669"/>
    <property type="project" value="UniProtKB-KW"/>
</dbReference>
<dbReference type="Gene3D" id="3.30.160.270">
    <property type="match status" value="1"/>
</dbReference>
<proteinExistence type="inferred from homology"/>
<dbReference type="HAMAP" id="MF_01025">
    <property type="entry name" value="LeuA_type1"/>
    <property type="match status" value="1"/>
</dbReference>
<dbReference type="PROSITE" id="PS50991">
    <property type="entry name" value="PYR_CT"/>
    <property type="match status" value="1"/>
</dbReference>
<evidence type="ECO:0000313" key="10">
    <source>
        <dbReference type="EMBL" id="CCI41999.1"/>
    </source>
</evidence>
<evidence type="ECO:0000256" key="1">
    <source>
        <dbReference type="ARBA" id="ARBA00004689"/>
    </source>
</evidence>
<dbReference type="InterPro" id="IPR002034">
    <property type="entry name" value="AIPM/Hcit_synth_CS"/>
</dbReference>
<evidence type="ECO:0000256" key="7">
    <source>
        <dbReference type="ARBA" id="ARBA00022723"/>
    </source>
</evidence>
<evidence type="ECO:0000256" key="4">
    <source>
        <dbReference type="ARBA" id="ARBA00022430"/>
    </source>
</evidence>
<dbReference type="Pfam" id="PF08502">
    <property type="entry name" value="LeuA_dimer"/>
    <property type="match status" value="1"/>
</dbReference>
<dbReference type="PANTHER" id="PTHR10277:SF9">
    <property type="entry name" value="2-ISOPROPYLMALATE SYNTHASE 1, CHLOROPLASTIC-RELATED"/>
    <property type="match status" value="1"/>
</dbReference>
<dbReference type="SUPFAM" id="SSF51569">
    <property type="entry name" value="Aldolase"/>
    <property type="match status" value="1"/>
</dbReference>
<dbReference type="EMBL" id="CAIX01000028">
    <property type="protein sequence ID" value="CCI41999.1"/>
    <property type="molecule type" value="Genomic_DNA"/>
</dbReference>
<dbReference type="CDD" id="cd07940">
    <property type="entry name" value="DRE_TIM_IPMS"/>
    <property type="match status" value="1"/>
</dbReference>
<dbReference type="GO" id="GO:0010177">
    <property type="term" value="F:methylthioalkylmalate synthase activity"/>
    <property type="evidence" value="ECO:0007669"/>
    <property type="project" value="UniProtKB-ARBA"/>
</dbReference>
<dbReference type="InterPro" id="IPR050073">
    <property type="entry name" value="2-IPM_HCS-like"/>
</dbReference>
<keyword evidence="4" id="KW-0432">Leucine biosynthesis</keyword>
<dbReference type="Proteomes" id="UP000053237">
    <property type="component" value="Unassembled WGS sequence"/>
</dbReference>
<evidence type="ECO:0000313" key="11">
    <source>
        <dbReference type="Proteomes" id="UP000053237"/>
    </source>
</evidence>
<dbReference type="EC" id="2.3.3.13" evidence="3"/>
<keyword evidence="5" id="KW-0028">Amino-acid biosynthesis</keyword>
<dbReference type="Gene3D" id="3.20.20.70">
    <property type="entry name" value="Aldolase class I"/>
    <property type="match status" value="1"/>
</dbReference>
<name>A0A024G563_9STRA</name>
<dbReference type="GO" id="GO:0003852">
    <property type="term" value="F:2-isopropylmalate synthase activity"/>
    <property type="evidence" value="ECO:0007669"/>
    <property type="project" value="UniProtKB-EC"/>
</dbReference>
<dbReference type="SUPFAM" id="SSF110921">
    <property type="entry name" value="2-isopropylmalate synthase LeuA, allosteric (dimerisation) domain"/>
    <property type="match status" value="1"/>
</dbReference>
<gene>
    <name evidence="10" type="ORF">BN9_027830</name>
</gene>
<dbReference type="NCBIfam" id="NF002086">
    <property type="entry name" value="PRK00915.1-3"/>
    <property type="match status" value="1"/>
</dbReference>
<dbReference type="PROSITE" id="PS00816">
    <property type="entry name" value="AIPM_HOMOCIT_SYNTH_2"/>
    <property type="match status" value="1"/>
</dbReference>
<evidence type="ECO:0000256" key="3">
    <source>
        <dbReference type="ARBA" id="ARBA00012973"/>
    </source>
</evidence>
<keyword evidence="8" id="KW-0100">Branched-chain amino acid biosynthesis</keyword>
<dbReference type="InterPro" id="IPR013785">
    <property type="entry name" value="Aldolase_TIM"/>
</dbReference>
<keyword evidence="11" id="KW-1185">Reference proteome</keyword>
<comment type="similarity">
    <text evidence="2">Belongs to the alpha-IPM synthase/homocitrate synthase family. LeuA type 1 subfamily.</text>
</comment>
<comment type="caution">
    <text evidence="10">The sequence shown here is derived from an EMBL/GenBank/DDBJ whole genome shotgun (WGS) entry which is preliminary data.</text>
</comment>
<dbReference type="STRING" id="65357.A0A024G563"/>
<dbReference type="InterPro" id="IPR013709">
    <property type="entry name" value="2-isopropylmalate_synth_dimer"/>
</dbReference>
<dbReference type="FunFam" id="3.20.20.70:FF:000010">
    <property type="entry name" value="2-isopropylmalate synthase"/>
    <property type="match status" value="1"/>
</dbReference>
<evidence type="ECO:0000259" key="9">
    <source>
        <dbReference type="PROSITE" id="PS50991"/>
    </source>
</evidence>
<dbReference type="UniPathway" id="UPA00048">
    <property type="reaction ID" value="UER00070"/>
</dbReference>
<dbReference type="GO" id="GO:0009098">
    <property type="term" value="P:L-leucine biosynthetic process"/>
    <property type="evidence" value="ECO:0007669"/>
    <property type="project" value="UniProtKB-UniPathway"/>
</dbReference>
<dbReference type="InterPro" id="IPR005671">
    <property type="entry name" value="LeuA_bact_synth"/>
</dbReference>
<evidence type="ECO:0000256" key="8">
    <source>
        <dbReference type="ARBA" id="ARBA00023304"/>
    </source>
</evidence>
<feature type="domain" description="Pyruvate carboxyltransferase" evidence="9">
    <location>
        <begin position="43"/>
        <end position="315"/>
    </location>
</feature>
<dbReference type="InterPro" id="IPR054691">
    <property type="entry name" value="LeuA/HCS_post-cat"/>
</dbReference>
<dbReference type="FunFam" id="1.10.238.260:FF:000001">
    <property type="entry name" value="2-isopropylmalate synthase"/>
    <property type="match status" value="1"/>
</dbReference>
<dbReference type="SMART" id="SM00917">
    <property type="entry name" value="LeuA_dimer"/>
    <property type="match status" value="1"/>
</dbReference>
<dbReference type="InParanoid" id="A0A024G563"/>
<evidence type="ECO:0000256" key="5">
    <source>
        <dbReference type="ARBA" id="ARBA00022605"/>
    </source>
</evidence>
<dbReference type="InterPro" id="IPR036230">
    <property type="entry name" value="LeuA_allosteric_dom_sf"/>
</dbReference>
<dbReference type="InterPro" id="IPR000891">
    <property type="entry name" value="PYR_CT"/>
</dbReference>
<dbReference type="Pfam" id="PF22617">
    <property type="entry name" value="HCS_D2"/>
    <property type="match status" value="1"/>
</dbReference>
<evidence type="ECO:0000256" key="2">
    <source>
        <dbReference type="ARBA" id="ARBA00009396"/>
    </source>
</evidence>
<dbReference type="AlphaFoldDB" id="A0A024G563"/>
<sequence>MFRSANGFHRIHKLTKIHHRSNKNVEFFQRKKALFSTNTREKLIIFDTTLRDGEQSPGATLNFREKLDIARSLSHLGVDVCEAGFPISSPGDFDAVTAIAKEIGPLTANRKSEVPMVICGLARAMEKDIQRCYDAVKHAPRHRIHTFLATSDIHLQYKLKISRDECIRKAIQAVSFASSLCDDVEFSTEDAGRTDPDFLCEVLAEVIKAGAKTLNIPDTVGYTVPDEYGSLIRYLIKNTEGSEAAIFSTHCHNDLGLATANTLAGVCAGARQAEVTVNGIGERAGNTALEELIMTLQTRPQHCPVSSDIDSTHITRCSRMVSHYTGMHIQANKAIVGANAFAHESGIHQDGVLKHQATYEIMCPESVGLNESKMVLGKHSGRHAYSKRLHQLGYTDLTPEQLAHYVDKFKKLADEKKSITDADIDAILSDELYRSEAYWTLQLVHVTAGNRVKPTATVTLVSIDGEEVSEAAMGIGPIDAICVAIQRATRTEKLKLNEYSVNSTTDGTCALGEVTVRIQEAADSEDTDNIDSPAGFMNPQTGLTRVRQYVGHGADTDIFVSSATAYIDAINRKIAAQNRFELNRDSKTSIVASAIHCVTETQKAVAN</sequence>
<dbReference type="OrthoDB" id="2015253at2759"/>
<protein>
    <recommendedName>
        <fullName evidence="3">2-isopropylmalate synthase</fullName>
        <ecNumber evidence="3">2.3.3.13</ecNumber>
    </recommendedName>
</protein>
<accession>A0A024G563</accession>
<comment type="pathway">
    <text evidence="1">Amino-acid biosynthesis; L-leucine biosynthesis; L-leucine from 3-methyl-2-oxobutanoate: step 1/4.</text>
</comment>
<organism evidence="10 11">
    <name type="scientific">Albugo candida</name>
    <dbReference type="NCBI Taxonomy" id="65357"/>
    <lineage>
        <taxon>Eukaryota</taxon>
        <taxon>Sar</taxon>
        <taxon>Stramenopiles</taxon>
        <taxon>Oomycota</taxon>
        <taxon>Peronosporomycetes</taxon>
        <taxon>Albuginales</taxon>
        <taxon>Albuginaceae</taxon>
        <taxon>Albugo</taxon>
    </lineage>
</organism>
<keyword evidence="6" id="KW-0808">Transferase</keyword>
<evidence type="ECO:0000256" key="6">
    <source>
        <dbReference type="ARBA" id="ARBA00022679"/>
    </source>
</evidence>
<dbReference type="Gene3D" id="1.10.238.260">
    <property type="match status" value="1"/>
</dbReference>
<dbReference type="PROSITE" id="PS00815">
    <property type="entry name" value="AIPM_HOMOCIT_SYNTH_1"/>
    <property type="match status" value="1"/>
</dbReference>